<dbReference type="AlphaFoldDB" id="A0A6P2VW59"/>
<organism evidence="1 2">
    <name type="scientific">Burkholderia lata (strain ATCC 17760 / DSM 23089 / LMG 22485 / NCIMB 9086 / R18194 / 383)</name>
    <dbReference type="NCBI Taxonomy" id="482957"/>
    <lineage>
        <taxon>Bacteria</taxon>
        <taxon>Pseudomonadati</taxon>
        <taxon>Pseudomonadota</taxon>
        <taxon>Betaproteobacteria</taxon>
        <taxon>Burkholderiales</taxon>
        <taxon>Burkholderiaceae</taxon>
        <taxon>Burkholderia</taxon>
        <taxon>Burkholderia cepacia complex</taxon>
    </lineage>
</organism>
<name>A0A6P2VW59_BURL3</name>
<dbReference type="EMBL" id="CABVQN010000004">
    <property type="protein sequence ID" value="VWC82584.1"/>
    <property type="molecule type" value="Genomic_DNA"/>
</dbReference>
<dbReference type="RefSeq" id="WP_175011447.1">
    <property type="nucleotide sequence ID" value="NZ_CABVQN010000004.1"/>
</dbReference>
<evidence type="ECO:0000313" key="2">
    <source>
        <dbReference type="Proteomes" id="UP000494110"/>
    </source>
</evidence>
<dbReference type="Proteomes" id="UP000494110">
    <property type="component" value="Unassembled WGS sequence"/>
</dbReference>
<reference evidence="1 2" key="1">
    <citation type="submission" date="2019-09" db="EMBL/GenBank/DDBJ databases">
        <authorList>
            <person name="Depoorter E."/>
        </authorList>
    </citation>
    <scope>NUCLEOTIDE SEQUENCE [LARGE SCALE GENOMIC DNA]</scope>
    <source>
        <strain evidence="1">R-39750</strain>
    </source>
</reference>
<evidence type="ECO:0000313" key="1">
    <source>
        <dbReference type="EMBL" id="VWC82584.1"/>
    </source>
</evidence>
<proteinExistence type="predicted"/>
<accession>A0A6P2VW59</accession>
<gene>
    <name evidence="1" type="ORF">BLA39750_01312</name>
</gene>
<protein>
    <submittedName>
        <fullName evidence="1">Uncharacterized protein</fullName>
    </submittedName>
</protein>
<sequence>MNAQQREHGNSKVREYLFYIEGLDRNVWQPGESERAAYRSVWTALTDAEQNRVVQIECLDERSVRASGPTVSEAARALLKALGGDTPHWLRETSLLLEEALAREASVSTTVELTDPVRSSTAEREKAGAPNLTQETQPQMILPTQSREAIGGGLSFAIGALDHEVLKDLAADLGINFDKWTVPDDLRSDVLARYLEQGEPHLKFNYARSFWGSAEHSGPTETAYVPESLIAATCEDVAFGKVAHMDPIHIVSVDSDVRFTSSGVAFVGIALYRSAATGETQIERTDIFGELLDDAKELRDMKVELNGDYSPEDHQRWAYRFDLAEMSLTLLRGEPRYQEVLQRARSLVDANLASLGTKEREAGLHAAPLMHGM</sequence>